<protein>
    <submittedName>
        <fullName evidence="2">Methyltransferase domain-containing protein</fullName>
    </submittedName>
</protein>
<gene>
    <name evidence="2" type="ORF">GA0061098_1007277</name>
</gene>
<evidence type="ECO:0000313" key="2">
    <source>
        <dbReference type="EMBL" id="SCB38447.1"/>
    </source>
</evidence>
<reference evidence="3" key="1">
    <citation type="submission" date="2016-08" db="EMBL/GenBank/DDBJ databases">
        <authorList>
            <person name="Varghese N."/>
            <person name="Submissions Spin"/>
        </authorList>
    </citation>
    <scope>NUCLEOTIDE SEQUENCE [LARGE SCALE GENOMIC DNA]</scope>
    <source>
        <strain evidence="3">ERR11</strain>
    </source>
</reference>
<dbReference type="Pfam" id="PF08241">
    <property type="entry name" value="Methyltransf_11"/>
    <property type="match status" value="1"/>
</dbReference>
<dbReference type="PANTHER" id="PTHR43464">
    <property type="entry name" value="METHYLTRANSFERASE"/>
    <property type="match status" value="1"/>
</dbReference>
<dbReference type="InterPro" id="IPR013216">
    <property type="entry name" value="Methyltransf_11"/>
</dbReference>
<dbReference type="Gene3D" id="3.40.50.150">
    <property type="entry name" value="Vaccinia Virus protein VP39"/>
    <property type="match status" value="1"/>
</dbReference>
<dbReference type="RefSeq" id="WP_091957483.1">
    <property type="nucleotide sequence ID" value="NZ_FMAI01000007.1"/>
</dbReference>
<evidence type="ECO:0000313" key="3">
    <source>
        <dbReference type="Proteomes" id="UP000199184"/>
    </source>
</evidence>
<name>A0A1C3WED8_9BRAD</name>
<dbReference type="PANTHER" id="PTHR43464:SF83">
    <property type="entry name" value="MALONYL-[ACYL-CARRIER PROTEIN] O-METHYLTRANSFERASE"/>
    <property type="match status" value="1"/>
</dbReference>
<keyword evidence="3" id="KW-1185">Reference proteome</keyword>
<feature type="domain" description="Methyltransferase type 11" evidence="1">
    <location>
        <begin position="79"/>
        <end position="166"/>
    </location>
</feature>
<dbReference type="GO" id="GO:0008757">
    <property type="term" value="F:S-adenosylmethionine-dependent methyltransferase activity"/>
    <property type="evidence" value="ECO:0007669"/>
    <property type="project" value="InterPro"/>
</dbReference>
<dbReference type="AlphaFoldDB" id="A0A1C3WED8"/>
<dbReference type="SUPFAM" id="SSF53335">
    <property type="entry name" value="S-adenosyl-L-methionine-dependent methyltransferases"/>
    <property type="match status" value="1"/>
</dbReference>
<organism evidence="2 3">
    <name type="scientific">Bradyrhizobium shewense</name>
    <dbReference type="NCBI Taxonomy" id="1761772"/>
    <lineage>
        <taxon>Bacteria</taxon>
        <taxon>Pseudomonadati</taxon>
        <taxon>Pseudomonadota</taxon>
        <taxon>Alphaproteobacteria</taxon>
        <taxon>Hyphomicrobiales</taxon>
        <taxon>Nitrobacteraceae</taxon>
        <taxon>Bradyrhizobium</taxon>
    </lineage>
</organism>
<sequence length="221" mass="25421">MNEIKLLQPMHASTRRNYVQRVVEHDKAESATVARQWGPDYWDGDRRYGYGGYHYDGRWRPLTQTLIDRYGIKPGMSVLDVGCGKGYLLYEFTQLVPDLTIAGIDISDYGIANAKEEVRPLLKVGSAFELPYPDHSFDLVVSLGVLHNLPLEDVFRAVSEIERVGRGASKYLMVESFRNEREKANLLYWQLTCLSFHGPETWAWIYDKGGYRGDHGFIFFE</sequence>
<dbReference type="GO" id="GO:0032259">
    <property type="term" value="P:methylation"/>
    <property type="evidence" value="ECO:0007669"/>
    <property type="project" value="UniProtKB-KW"/>
</dbReference>
<keyword evidence="2" id="KW-0489">Methyltransferase</keyword>
<keyword evidence="2" id="KW-0808">Transferase</keyword>
<dbReference type="InterPro" id="IPR029063">
    <property type="entry name" value="SAM-dependent_MTases_sf"/>
</dbReference>
<evidence type="ECO:0000259" key="1">
    <source>
        <dbReference type="Pfam" id="PF08241"/>
    </source>
</evidence>
<dbReference type="EMBL" id="FMAI01000007">
    <property type="protein sequence ID" value="SCB38447.1"/>
    <property type="molecule type" value="Genomic_DNA"/>
</dbReference>
<proteinExistence type="predicted"/>
<dbReference type="CDD" id="cd02440">
    <property type="entry name" value="AdoMet_MTases"/>
    <property type="match status" value="1"/>
</dbReference>
<accession>A0A1C3WED8</accession>
<dbReference type="Proteomes" id="UP000199184">
    <property type="component" value="Unassembled WGS sequence"/>
</dbReference>